<dbReference type="PANTHER" id="PTHR43133:SF46">
    <property type="entry name" value="RNA POLYMERASE SIGMA-70 FACTOR ECF SUBFAMILY"/>
    <property type="match status" value="1"/>
</dbReference>
<comment type="caution">
    <text evidence="6">The sequence shown here is derived from an EMBL/GenBank/DDBJ whole genome shotgun (WGS) entry which is preliminary data.</text>
</comment>
<dbReference type="InterPro" id="IPR039425">
    <property type="entry name" value="RNA_pol_sigma-70-like"/>
</dbReference>
<dbReference type="GO" id="GO:0000428">
    <property type="term" value="C:DNA-directed RNA polymerase complex"/>
    <property type="evidence" value="ECO:0007669"/>
    <property type="project" value="UniProtKB-KW"/>
</dbReference>
<dbReference type="InterPro" id="IPR013324">
    <property type="entry name" value="RNA_pol_sigma_r3/r4-like"/>
</dbReference>
<evidence type="ECO:0000313" key="6">
    <source>
        <dbReference type="EMBL" id="GHE36721.1"/>
    </source>
</evidence>
<keyword evidence="2" id="KW-0805">Transcription regulation</keyword>
<evidence type="ECO:0000256" key="2">
    <source>
        <dbReference type="ARBA" id="ARBA00023015"/>
    </source>
</evidence>
<dbReference type="Gene3D" id="1.10.1740.10">
    <property type="match status" value="1"/>
</dbReference>
<dbReference type="InterPro" id="IPR036388">
    <property type="entry name" value="WH-like_DNA-bd_sf"/>
</dbReference>
<gene>
    <name evidence="6" type="ORF">GCM10017764_19870</name>
</gene>
<feature type="domain" description="RNA polymerase sigma factor 70 region 4 type 2" evidence="5">
    <location>
        <begin position="126"/>
        <end position="175"/>
    </location>
</feature>
<keyword evidence="4" id="KW-0804">Transcription</keyword>
<dbReference type="Pfam" id="PF08281">
    <property type="entry name" value="Sigma70_r4_2"/>
    <property type="match status" value="1"/>
</dbReference>
<dbReference type="SUPFAM" id="SSF88946">
    <property type="entry name" value="Sigma2 domain of RNA polymerase sigma factors"/>
    <property type="match status" value="1"/>
</dbReference>
<dbReference type="Proteomes" id="UP000620550">
    <property type="component" value="Unassembled WGS sequence"/>
</dbReference>
<dbReference type="InterPro" id="IPR013249">
    <property type="entry name" value="RNA_pol_sigma70_r4_t2"/>
</dbReference>
<sequence length="200" mass="22935">MQGMSYMTDAELLAGIKDGRQEVFEHIFHKHWEGLFRDACYRLKSHDEAQDIVQDIFTDFWQRRYTLTISTSIGAYLNGALKHQIIRYVSRSRLHQTVVDHLALHMRTLKDSIIDVIAAGEMQKTLQDAIAHFPANMQQIFALRTQDFTVAEIAEALQISPQTVKNNNTEALKRLKQVLAQQHPEISSSIYALLLLLTKS</sequence>
<reference evidence="7" key="1">
    <citation type="journal article" date="2019" name="Int. J. Syst. Evol. Microbiol.">
        <title>The Global Catalogue of Microorganisms (GCM) 10K type strain sequencing project: providing services to taxonomists for standard genome sequencing and annotation.</title>
        <authorList>
            <consortium name="The Broad Institute Genomics Platform"/>
            <consortium name="The Broad Institute Genome Sequencing Center for Infectious Disease"/>
            <person name="Wu L."/>
            <person name="Ma J."/>
        </authorList>
    </citation>
    <scope>NUCLEOTIDE SEQUENCE [LARGE SCALE GENOMIC DNA]</scope>
    <source>
        <strain evidence="7">CGMCC 1.12966</strain>
    </source>
</reference>
<dbReference type="NCBIfam" id="TIGR02937">
    <property type="entry name" value="sigma70-ECF"/>
    <property type="match status" value="1"/>
</dbReference>
<dbReference type="PANTHER" id="PTHR43133">
    <property type="entry name" value="RNA POLYMERASE ECF-TYPE SIGMA FACTO"/>
    <property type="match status" value="1"/>
</dbReference>
<accession>A0ABQ3HYE0</accession>
<evidence type="ECO:0000259" key="5">
    <source>
        <dbReference type="Pfam" id="PF08281"/>
    </source>
</evidence>
<dbReference type="InterPro" id="IPR013325">
    <property type="entry name" value="RNA_pol_sigma_r2"/>
</dbReference>
<dbReference type="Gene3D" id="1.10.10.10">
    <property type="entry name" value="Winged helix-like DNA-binding domain superfamily/Winged helix DNA-binding domain"/>
    <property type="match status" value="1"/>
</dbReference>
<evidence type="ECO:0000256" key="4">
    <source>
        <dbReference type="ARBA" id="ARBA00023163"/>
    </source>
</evidence>
<dbReference type="EMBL" id="BNAF01000007">
    <property type="protein sequence ID" value="GHE36721.1"/>
    <property type="molecule type" value="Genomic_DNA"/>
</dbReference>
<keyword evidence="6" id="KW-0240">DNA-directed RNA polymerase</keyword>
<evidence type="ECO:0000256" key="3">
    <source>
        <dbReference type="ARBA" id="ARBA00023082"/>
    </source>
</evidence>
<evidence type="ECO:0000256" key="1">
    <source>
        <dbReference type="ARBA" id="ARBA00010641"/>
    </source>
</evidence>
<organism evidence="6 7">
    <name type="scientific">Sphingobacterium griseoflavum</name>
    <dbReference type="NCBI Taxonomy" id="1474952"/>
    <lineage>
        <taxon>Bacteria</taxon>
        <taxon>Pseudomonadati</taxon>
        <taxon>Bacteroidota</taxon>
        <taxon>Sphingobacteriia</taxon>
        <taxon>Sphingobacteriales</taxon>
        <taxon>Sphingobacteriaceae</taxon>
        <taxon>Sphingobacterium</taxon>
    </lineage>
</organism>
<evidence type="ECO:0000313" key="7">
    <source>
        <dbReference type="Proteomes" id="UP000620550"/>
    </source>
</evidence>
<comment type="similarity">
    <text evidence="1">Belongs to the sigma-70 factor family. ECF subfamily.</text>
</comment>
<keyword evidence="7" id="KW-1185">Reference proteome</keyword>
<name>A0ABQ3HYE0_9SPHI</name>
<dbReference type="SUPFAM" id="SSF88659">
    <property type="entry name" value="Sigma3 and sigma4 domains of RNA polymerase sigma factors"/>
    <property type="match status" value="1"/>
</dbReference>
<dbReference type="InterPro" id="IPR014284">
    <property type="entry name" value="RNA_pol_sigma-70_dom"/>
</dbReference>
<protein>
    <submittedName>
        <fullName evidence="6">DNA-directed RNA polymerase sigma-70 factor</fullName>
    </submittedName>
</protein>
<keyword evidence="3" id="KW-0731">Sigma factor</keyword>
<proteinExistence type="inferred from homology"/>